<dbReference type="GO" id="GO:0033615">
    <property type="term" value="P:mitochondrial proton-transporting ATP synthase complex assembly"/>
    <property type="evidence" value="ECO:0007669"/>
    <property type="project" value="InterPro"/>
</dbReference>
<dbReference type="GO" id="GO:0005759">
    <property type="term" value="C:mitochondrial matrix"/>
    <property type="evidence" value="ECO:0007669"/>
    <property type="project" value="TreeGrafter"/>
</dbReference>
<keyword evidence="2" id="KW-1185">Reference proteome</keyword>
<dbReference type="AlphaFoldDB" id="A0A9P8Q8H1"/>
<dbReference type="Proteomes" id="UP000774326">
    <property type="component" value="Unassembled WGS sequence"/>
</dbReference>
<dbReference type="PANTHER" id="PTHR28015:SF1">
    <property type="entry name" value="ATP SYNTHASE ASSEMBLY FACTOR FMC1, MITOCHONDRIAL"/>
    <property type="match status" value="1"/>
</dbReference>
<protein>
    <recommendedName>
        <fullName evidence="3">ATP synthase assembly factor FMC1, mitochondrial</fullName>
    </recommendedName>
</protein>
<reference evidence="1" key="1">
    <citation type="journal article" date="2021" name="Open Biol.">
        <title>Shared evolutionary footprints suggest mitochondrial oxidative damage underlies multiple complex I losses in fungi.</title>
        <authorList>
            <person name="Schikora-Tamarit M.A."/>
            <person name="Marcet-Houben M."/>
            <person name="Nosek J."/>
            <person name="Gabaldon T."/>
        </authorList>
    </citation>
    <scope>NUCLEOTIDE SEQUENCE</scope>
    <source>
        <strain evidence="1">CBS2887</strain>
    </source>
</reference>
<evidence type="ECO:0008006" key="3">
    <source>
        <dbReference type="Google" id="ProtNLM"/>
    </source>
</evidence>
<name>A0A9P8Q8H1_WICPI</name>
<dbReference type="PANTHER" id="PTHR28015">
    <property type="entry name" value="ATP SYNTHASE ASSEMBLY FACTOR FMC1, MITOCHONDRIAL"/>
    <property type="match status" value="1"/>
</dbReference>
<dbReference type="Pfam" id="PF13233">
    <property type="entry name" value="Complex1_LYR_2"/>
    <property type="match status" value="1"/>
</dbReference>
<organism evidence="1 2">
    <name type="scientific">Wickerhamomyces pijperi</name>
    <name type="common">Yeast</name>
    <name type="synonym">Pichia pijperi</name>
    <dbReference type="NCBI Taxonomy" id="599730"/>
    <lineage>
        <taxon>Eukaryota</taxon>
        <taxon>Fungi</taxon>
        <taxon>Dikarya</taxon>
        <taxon>Ascomycota</taxon>
        <taxon>Saccharomycotina</taxon>
        <taxon>Saccharomycetes</taxon>
        <taxon>Phaffomycetales</taxon>
        <taxon>Wickerhamomycetaceae</taxon>
        <taxon>Wickerhamomyces</taxon>
    </lineage>
</organism>
<dbReference type="EMBL" id="JAEUBG010002239">
    <property type="protein sequence ID" value="KAH3684990.1"/>
    <property type="molecule type" value="Genomic_DNA"/>
</dbReference>
<proteinExistence type="predicted"/>
<evidence type="ECO:0000313" key="1">
    <source>
        <dbReference type="EMBL" id="KAH3684990.1"/>
    </source>
</evidence>
<accession>A0A9P8Q8H1</accession>
<gene>
    <name evidence="1" type="ORF">WICPIJ_004022</name>
</gene>
<comment type="caution">
    <text evidence="1">The sequence shown here is derived from an EMBL/GenBank/DDBJ whole genome shotgun (WGS) entry which is preliminary data.</text>
</comment>
<evidence type="ECO:0000313" key="2">
    <source>
        <dbReference type="Proteomes" id="UP000774326"/>
    </source>
</evidence>
<dbReference type="OrthoDB" id="15893at2759"/>
<sequence>MSSQPLRKAYQNLQNQLLINIKKSTIKQNAEDVKKRIALLTYQRINALRDSTPDSNTKIMEINRKIDTLKKSSNDPQVQIEEKLANGLKLQESERNDKHIDDIANYLSYQRTYQELIERYNPGLTMTQKDKIQKTAHKVGFELPKTVY</sequence>
<dbReference type="InterPro" id="IPR039196">
    <property type="entry name" value="Fmc1"/>
</dbReference>
<reference evidence="1" key="2">
    <citation type="submission" date="2021-01" db="EMBL/GenBank/DDBJ databases">
        <authorList>
            <person name="Schikora-Tamarit M.A."/>
        </authorList>
    </citation>
    <scope>NUCLEOTIDE SEQUENCE</scope>
    <source>
        <strain evidence="1">CBS2887</strain>
    </source>
</reference>